<evidence type="ECO:0000313" key="2">
    <source>
        <dbReference type="EMBL" id="EAT15245.1"/>
    </source>
</evidence>
<keyword evidence="3" id="KW-1185">Reference proteome</keyword>
<organism evidence="2 3">
    <name type="scientific">Desulfuromonas acetoxidans (strain DSM 684 / 11070)</name>
    <dbReference type="NCBI Taxonomy" id="281689"/>
    <lineage>
        <taxon>Bacteria</taxon>
        <taxon>Pseudomonadati</taxon>
        <taxon>Thermodesulfobacteriota</taxon>
        <taxon>Desulfuromonadia</taxon>
        <taxon>Desulfuromonadales</taxon>
        <taxon>Desulfuromonadaceae</taxon>
        <taxon>Desulfuromonas</taxon>
    </lineage>
</organism>
<feature type="chain" id="PRO_5004192657" evidence="1">
    <location>
        <begin position="23"/>
        <end position="140"/>
    </location>
</feature>
<keyword evidence="1" id="KW-0732">Signal</keyword>
<accession>Q1JYG1</accession>
<dbReference type="EMBL" id="AAEW02000012">
    <property type="protein sequence ID" value="EAT15245.1"/>
    <property type="molecule type" value="Genomic_DNA"/>
</dbReference>
<gene>
    <name evidence="2" type="ORF">Dace_1214</name>
</gene>
<dbReference type="AlphaFoldDB" id="Q1JYG1"/>
<protein>
    <submittedName>
        <fullName evidence="2">Uncharacterized protein</fullName>
    </submittedName>
</protein>
<reference evidence="2" key="1">
    <citation type="submission" date="2006-05" db="EMBL/GenBank/DDBJ databases">
        <title>Annotation of the draft genome assembly of Desulfuromonas acetoxidans DSM 684.</title>
        <authorList>
            <consortium name="US DOE Joint Genome Institute (JGI-ORNL)"/>
            <person name="Larimer F."/>
            <person name="Land M."/>
            <person name="Hauser L."/>
        </authorList>
    </citation>
    <scope>NUCLEOTIDE SEQUENCE [LARGE SCALE GENOMIC DNA]</scope>
    <source>
        <strain evidence="2">DSM 684</strain>
    </source>
</reference>
<dbReference type="Proteomes" id="UP000005695">
    <property type="component" value="Unassembled WGS sequence"/>
</dbReference>
<reference evidence="2" key="2">
    <citation type="submission" date="2006-05" db="EMBL/GenBank/DDBJ databases">
        <title>Sequencing of the draft genome and assembly of Desulfuromonas acetoxidans DSM 684.</title>
        <authorList>
            <consortium name="US DOE Joint Genome Institute (JGI-PGF)"/>
            <person name="Copeland A."/>
            <person name="Lucas S."/>
            <person name="Lapidus A."/>
            <person name="Barry K."/>
            <person name="Detter J.C."/>
            <person name="Glavina del Rio T."/>
            <person name="Hammon N."/>
            <person name="Israni S."/>
            <person name="Dalin E."/>
            <person name="Tice H."/>
            <person name="Bruce D."/>
            <person name="Pitluck S."/>
            <person name="Richardson P."/>
        </authorList>
    </citation>
    <scope>NUCLEOTIDE SEQUENCE [LARGE SCALE GENOMIC DNA]</scope>
    <source>
        <strain evidence="2">DSM 684</strain>
    </source>
</reference>
<dbReference type="RefSeq" id="WP_006001182.1">
    <property type="nucleotide sequence ID" value="NZ_AAEW02000012.1"/>
</dbReference>
<name>Q1JYG1_DESA6</name>
<proteinExistence type="predicted"/>
<feature type="signal peptide" evidence="1">
    <location>
        <begin position="1"/>
        <end position="22"/>
    </location>
</feature>
<evidence type="ECO:0000256" key="1">
    <source>
        <dbReference type="SAM" id="SignalP"/>
    </source>
</evidence>
<comment type="caution">
    <text evidence="2">The sequence shown here is derived from an EMBL/GenBank/DDBJ whole genome shotgun (WGS) entry which is preliminary data.</text>
</comment>
<evidence type="ECO:0000313" key="3">
    <source>
        <dbReference type="Proteomes" id="UP000005695"/>
    </source>
</evidence>
<sequence>MRSLRSILLLFFVLICAIPAQADWSLWQEYTTISAEEKPFITLEVRNFYSRNWPPRAQWRATNRSKQTLYCAQLGKRVYILSHGRKEIKGPQGCRTLASGETAVFLNDTVGRNGDRIHQMSMDVFSFDLEKGKNRQQVPL</sequence>